<dbReference type="Pfam" id="PF17390">
    <property type="entry name" value="Bac_rhamnosid_C"/>
    <property type="match status" value="1"/>
</dbReference>
<evidence type="ECO:0000256" key="1">
    <source>
        <dbReference type="ARBA" id="ARBA00001445"/>
    </source>
</evidence>
<protein>
    <recommendedName>
        <fullName evidence="2">alpha-L-rhamnosidase</fullName>
        <ecNumber evidence="2">3.2.1.40</ecNumber>
    </recommendedName>
</protein>
<dbReference type="InterPro" id="IPR035398">
    <property type="entry name" value="Bac_rhamnosid_C"/>
</dbReference>
<dbReference type="EMBL" id="QSII01000008">
    <property type="protein sequence ID" value="RHC86560.1"/>
    <property type="molecule type" value="Genomic_DNA"/>
</dbReference>
<gene>
    <name evidence="8" type="ORF">DW828_07705</name>
</gene>
<dbReference type="Pfam" id="PF25788">
    <property type="entry name" value="Ig_Rha78A_N"/>
    <property type="match status" value="1"/>
</dbReference>
<evidence type="ECO:0000259" key="5">
    <source>
        <dbReference type="Pfam" id="PF08531"/>
    </source>
</evidence>
<feature type="domain" description="Alpha-L-rhamnosidase concanavalin-like" evidence="4">
    <location>
        <begin position="354"/>
        <end position="456"/>
    </location>
</feature>
<feature type="domain" description="Alpha-L-rhamnosidase C-terminal" evidence="7">
    <location>
        <begin position="827"/>
        <end position="900"/>
    </location>
</feature>
<sequence>MQKKISIYVLYLLIGVFLWGGCLGREDDTAAQVVGLKCRGLVDPIGIDEPIFSWQIVSEEHGFIQSAWEIEIASSLKALETGDCIWSSGRVESEQQQFIRPIISELEKSFKYWWRVRIWDANSKVTAWSKPASFVLGIRSEEWKGLWITSEWKENSSMPYFRKEFKVEDDGREVESAIVYFCGLGCGDLYLNGALVDQSRVLDPAQTNYDKYALYSSFDITSQLIRGYNCLGVLLGEGWYGQGQVWGENVMKYGNPLFRLQLELVYTDGTIERVVSDESWQWAPSALLKSNIYAGEVYDATKEKLGWSNVGFMADKWKQVVVATGTIPCELRPQLVEPIRLIKELRAIKKWKDPAGNWVFDFGVNVAGVPRIEVNLPKGTHLKMRMGEILNEDGSIDFSTTGVFATGVIQTDEYICAGDGVETWNPRFSYHGYRYLELSGLKSEPNLDCVKTIVVHSNVQQRGEFECSNKQINTLHELAIRTMLSNTHGLPTDCPHRERCGWLGDAHTVAPFESYNFDLNNFWNKYLQDVHSTSSNYEKKTLYQKLYNTAFYFAEKKSGIPYMISPGKRLCGVASPDWGTAVVQLPWFTYLFYGDDEPLRIYYDEMKQWVEHVEQLSMNDTLPRKHIVPYGLGDWCPPGGNETIDCPIALSSTAFHYFDVSIMEKVANLLKKTEDVYYFNSLKKSIYTAFVAEFYDMKNKTFGSQTADAMALDFGLVPKGDEGAVSKAIAKNMEEKYDNFLHIGIFGLGRIGEALSRYGNGKKAWELFTKTGENSFAYMWTDAEATTLWEVLPINKQSKEFCLQNRSSLNHPMQGGYDTWFYEDIAGIRVDESGAGFKVVRLEPTMASYLEWASASVYSGYGKTVSDWFWKNDQFIWKIELPANTSGLVALPNGRQVEINGIDFSKETFPLVEKREKSNLYCFLSGEYTIVIK</sequence>
<name>A0A3E4ZPE5_9BACT</name>
<dbReference type="Gene3D" id="2.60.120.260">
    <property type="entry name" value="Galactose-binding domain-like"/>
    <property type="match status" value="2"/>
</dbReference>
<dbReference type="InterPro" id="IPR013783">
    <property type="entry name" value="Ig-like_fold"/>
</dbReference>
<feature type="domain" description="Alpha-L-rhamnosidase six-hairpin glycosidase" evidence="6">
    <location>
        <begin position="461"/>
        <end position="825"/>
    </location>
</feature>
<keyword evidence="3" id="KW-0378">Hydrolase</keyword>
<dbReference type="Pfam" id="PF05592">
    <property type="entry name" value="Bac_rhamnosid"/>
    <property type="match status" value="1"/>
</dbReference>
<dbReference type="InterPro" id="IPR035396">
    <property type="entry name" value="Bac_rhamnosid6H"/>
</dbReference>
<evidence type="ECO:0000256" key="3">
    <source>
        <dbReference type="ARBA" id="ARBA00022801"/>
    </source>
</evidence>
<comment type="caution">
    <text evidence="8">The sequence shown here is derived from an EMBL/GenBank/DDBJ whole genome shotgun (WGS) entry which is preliminary data.</text>
</comment>
<dbReference type="InterPro" id="IPR008928">
    <property type="entry name" value="6-hairpin_glycosidase_sf"/>
</dbReference>
<dbReference type="PANTHER" id="PTHR33307">
    <property type="entry name" value="ALPHA-RHAMNOSIDASE (EUROFUNG)"/>
    <property type="match status" value="1"/>
</dbReference>
<dbReference type="InterPro" id="IPR016007">
    <property type="entry name" value="Alpha_rhamnosid"/>
</dbReference>
<evidence type="ECO:0000259" key="4">
    <source>
        <dbReference type="Pfam" id="PF05592"/>
    </source>
</evidence>
<dbReference type="PANTHER" id="PTHR33307:SF6">
    <property type="entry name" value="ALPHA-RHAMNOSIDASE (EUROFUNG)-RELATED"/>
    <property type="match status" value="1"/>
</dbReference>
<dbReference type="SUPFAM" id="SSF48208">
    <property type="entry name" value="Six-hairpin glycosidases"/>
    <property type="match status" value="1"/>
</dbReference>
<dbReference type="GO" id="GO:0030596">
    <property type="term" value="F:alpha-L-rhamnosidase activity"/>
    <property type="evidence" value="ECO:0007669"/>
    <property type="project" value="UniProtKB-EC"/>
</dbReference>
<dbReference type="Pfam" id="PF08531">
    <property type="entry name" value="Bac_rhamnosid_N"/>
    <property type="match status" value="1"/>
</dbReference>
<evidence type="ECO:0000259" key="6">
    <source>
        <dbReference type="Pfam" id="PF17389"/>
    </source>
</evidence>
<evidence type="ECO:0000256" key="2">
    <source>
        <dbReference type="ARBA" id="ARBA00012652"/>
    </source>
</evidence>
<dbReference type="InterPro" id="IPR012341">
    <property type="entry name" value="6hp_glycosidase-like_sf"/>
</dbReference>
<evidence type="ECO:0000259" key="7">
    <source>
        <dbReference type="Pfam" id="PF17390"/>
    </source>
</evidence>
<dbReference type="GO" id="GO:0005975">
    <property type="term" value="P:carbohydrate metabolic process"/>
    <property type="evidence" value="ECO:0007669"/>
    <property type="project" value="InterPro"/>
</dbReference>
<dbReference type="InterPro" id="IPR013737">
    <property type="entry name" value="Bac_rhamnosid_N"/>
</dbReference>
<dbReference type="PIRSF" id="PIRSF010631">
    <property type="entry name" value="A-rhamnsds"/>
    <property type="match status" value="1"/>
</dbReference>
<dbReference type="RefSeq" id="WP_022321954.1">
    <property type="nucleotide sequence ID" value="NZ_JADMWD010000011.1"/>
</dbReference>
<reference evidence="8 9" key="1">
    <citation type="submission" date="2018-08" db="EMBL/GenBank/DDBJ databases">
        <title>A genome reference for cultivated species of the human gut microbiota.</title>
        <authorList>
            <person name="Zou Y."/>
            <person name="Xue W."/>
            <person name="Luo G."/>
        </authorList>
    </citation>
    <scope>NUCLEOTIDE SEQUENCE [LARGE SCALE GENOMIC DNA]</scope>
    <source>
        <strain evidence="8 9">AM34-17</strain>
    </source>
</reference>
<comment type="catalytic activity">
    <reaction evidence="1">
        <text>Hydrolysis of terminal non-reducing alpha-L-rhamnose residues in alpha-L-rhamnosides.</text>
        <dbReference type="EC" id="3.2.1.40"/>
    </reaction>
</comment>
<dbReference type="Gene3D" id="1.50.10.10">
    <property type="match status" value="1"/>
</dbReference>
<dbReference type="Pfam" id="PF17389">
    <property type="entry name" value="Bac_rhamnosid6H"/>
    <property type="match status" value="1"/>
</dbReference>
<organism evidence="8 9">
    <name type="scientific">Parabacteroides merdae</name>
    <dbReference type="NCBI Taxonomy" id="46503"/>
    <lineage>
        <taxon>Bacteria</taxon>
        <taxon>Pseudomonadati</taxon>
        <taxon>Bacteroidota</taxon>
        <taxon>Bacteroidia</taxon>
        <taxon>Bacteroidales</taxon>
        <taxon>Tannerellaceae</taxon>
        <taxon>Parabacteroides</taxon>
    </lineage>
</organism>
<dbReference type="PROSITE" id="PS51257">
    <property type="entry name" value="PROKAR_LIPOPROTEIN"/>
    <property type="match status" value="1"/>
</dbReference>
<evidence type="ECO:0000313" key="8">
    <source>
        <dbReference type="EMBL" id="RHC86560.1"/>
    </source>
</evidence>
<dbReference type="Proteomes" id="UP000286260">
    <property type="component" value="Unassembled WGS sequence"/>
</dbReference>
<dbReference type="EC" id="3.2.1.40" evidence="2"/>
<dbReference type="AlphaFoldDB" id="A0A3E4ZPE5"/>
<evidence type="ECO:0000313" key="9">
    <source>
        <dbReference type="Proteomes" id="UP000286260"/>
    </source>
</evidence>
<dbReference type="Gene3D" id="2.60.40.10">
    <property type="entry name" value="Immunoglobulins"/>
    <property type="match status" value="1"/>
</dbReference>
<dbReference type="Gene3D" id="2.60.420.10">
    <property type="entry name" value="Maltose phosphorylase, domain 3"/>
    <property type="match status" value="1"/>
</dbReference>
<accession>A0A3E4ZPE5</accession>
<dbReference type="InterPro" id="IPR008902">
    <property type="entry name" value="Rhamnosid_concanavalin"/>
</dbReference>
<feature type="domain" description="Bacterial alpha-L-rhamnosidase N-terminal" evidence="5">
    <location>
        <begin position="173"/>
        <end position="341"/>
    </location>
</feature>
<proteinExistence type="predicted"/>